<name>A0A1A6H845_NEOLE</name>
<protein>
    <recommendedName>
        <fullName evidence="10">Granzyme M</fullName>
    </recommendedName>
    <alternativeName>
        <fullName evidence="11">Met-ase</fullName>
    </alternativeName>
    <alternativeName>
        <fullName evidence="12">Natural killer cell granular protease</fullName>
    </alternativeName>
</protein>
<evidence type="ECO:0000256" key="14">
    <source>
        <dbReference type="SAM" id="SignalP"/>
    </source>
</evidence>
<dbReference type="GO" id="GO:0004252">
    <property type="term" value="F:serine-type endopeptidase activity"/>
    <property type="evidence" value="ECO:0007669"/>
    <property type="project" value="InterPro"/>
</dbReference>
<accession>A0A1A6H845</accession>
<feature type="domain" description="Peptidase S1" evidence="15">
    <location>
        <begin position="27"/>
        <end position="257"/>
    </location>
</feature>
<proteinExistence type="predicted"/>
<evidence type="ECO:0000256" key="1">
    <source>
        <dbReference type="ARBA" id="ARBA00004613"/>
    </source>
</evidence>
<comment type="subcellular location">
    <subcellularLocation>
        <location evidence="1">Secreted</location>
    </subcellularLocation>
</comment>
<dbReference type="InterPro" id="IPR001314">
    <property type="entry name" value="Peptidase_S1A"/>
</dbReference>
<comment type="caution">
    <text evidence="16">The sequence shown here is derived from an EMBL/GenBank/DDBJ whole genome shotgun (WGS) entry which is preliminary data.</text>
</comment>
<keyword evidence="7" id="KW-0865">Zymogen</keyword>
<evidence type="ECO:0000256" key="5">
    <source>
        <dbReference type="ARBA" id="ARBA00022801"/>
    </source>
</evidence>
<evidence type="ECO:0000256" key="7">
    <source>
        <dbReference type="ARBA" id="ARBA00023145"/>
    </source>
</evidence>
<dbReference type="InterPro" id="IPR043504">
    <property type="entry name" value="Peptidase_S1_PA_chymotrypsin"/>
</dbReference>
<sequence>MEVHQSLLLLLALETLWAAGNTFETHIIGGREAAPHSRPYMASLQIARSHVCGGVLVHQKWVLTAAHCLSKPVSQLKLVLGLHRLHDFRHPGLTFYIKKAIKHPGYNHNYENDLALLKLDGQVRPSRNIKPLDLPKKSRARPAEGTWCSTAGWGITHQGGPLAQALQELDLRVLNTRMCNNSRFWNGTLKDGMLCLEAAAAKSQAPCKGDSGGPLVCGKGKVDGIVSFSSKNCTDIFRPPVATAVAPYIPWIRKIIRRWPPQPLT</sequence>
<evidence type="ECO:0000256" key="2">
    <source>
        <dbReference type="ARBA" id="ARBA00022525"/>
    </source>
</evidence>
<evidence type="ECO:0000313" key="17">
    <source>
        <dbReference type="Proteomes" id="UP000092124"/>
    </source>
</evidence>
<dbReference type="SMART" id="SM00020">
    <property type="entry name" value="Tryp_SPc"/>
    <property type="match status" value="1"/>
</dbReference>
<evidence type="ECO:0000256" key="8">
    <source>
        <dbReference type="ARBA" id="ARBA00023157"/>
    </source>
</evidence>
<dbReference type="Proteomes" id="UP000092124">
    <property type="component" value="Unassembled WGS sequence"/>
</dbReference>
<keyword evidence="2" id="KW-0964">Secreted</keyword>
<dbReference type="EMBL" id="LZPO01044393">
    <property type="protein sequence ID" value="OBS74773.1"/>
    <property type="molecule type" value="Genomic_DNA"/>
</dbReference>
<dbReference type="CDD" id="cd00190">
    <property type="entry name" value="Tryp_SPc"/>
    <property type="match status" value="1"/>
</dbReference>
<evidence type="ECO:0000256" key="13">
    <source>
        <dbReference type="RuleBase" id="RU363034"/>
    </source>
</evidence>
<keyword evidence="4 14" id="KW-0732">Signal</keyword>
<evidence type="ECO:0000256" key="10">
    <source>
        <dbReference type="ARBA" id="ARBA00067130"/>
    </source>
</evidence>
<dbReference type="PANTHER" id="PTHR24271:SF51">
    <property type="entry name" value="GRANZYME M"/>
    <property type="match status" value="1"/>
</dbReference>
<evidence type="ECO:0000256" key="4">
    <source>
        <dbReference type="ARBA" id="ARBA00022729"/>
    </source>
</evidence>
<dbReference type="InterPro" id="IPR001254">
    <property type="entry name" value="Trypsin_dom"/>
</dbReference>
<evidence type="ECO:0000256" key="9">
    <source>
        <dbReference type="ARBA" id="ARBA00054080"/>
    </source>
</evidence>
<keyword evidence="3 13" id="KW-0645">Protease</keyword>
<dbReference type="STRING" id="56216.A0A1A6H845"/>
<dbReference type="Gene3D" id="2.40.10.10">
    <property type="entry name" value="Trypsin-like serine proteases"/>
    <property type="match status" value="2"/>
</dbReference>
<evidence type="ECO:0000259" key="15">
    <source>
        <dbReference type="PROSITE" id="PS50240"/>
    </source>
</evidence>
<dbReference type="GO" id="GO:0005576">
    <property type="term" value="C:extracellular region"/>
    <property type="evidence" value="ECO:0007669"/>
    <property type="project" value="UniProtKB-SubCell"/>
</dbReference>
<dbReference type="PROSITE" id="PS00134">
    <property type="entry name" value="TRYPSIN_HIS"/>
    <property type="match status" value="1"/>
</dbReference>
<organism evidence="16 17">
    <name type="scientific">Neotoma lepida</name>
    <name type="common">Desert woodrat</name>
    <dbReference type="NCBI Taxonomy" id="56216"/>
    <lineage>
        <taxon>Eukaryota</taxon>
        <taxon>Metazoa</taxon>
        <taxon>Chordata</taxon>
        <taxon>Craniata</taxon>
        <taxon>Vertebrata</taxon>
        <taxon>Euteleostomi</taxon>
        <taxon>Mammalia</taxon>
        <taxon>Eutheria</taxon>
        <taxon>Euarchontoglires</taxon>
        <taxon>Glires</taxon>
        <taxon>Rodentia</taxon>
        <taxon>Myomorpha</taxon>
        <taxon>Muroidea</taxon>
        <taxon>Cricetidae</taxon>
        <taxon>Neotominae</taxon>
        <taxon>Neotoma</taxon>
    </lineage>
</organism>
<evidence type="ECO:0000256" key="11">
    <source>
        <dbReference type="ARBA" id="ARBA00078807"/>
    </source>
</evidence>
<gene>
    <name evidence="16" type="ORF">A6R68_14643</name>
</gene>
<dbReference type="PROSITE" id="PS00135">
    <property type="entry name" value="TRYPSIN_SER"/>
    <property type="match status" value="1"/>
</dbReference>
<keyword evidence="6 13" id="KW-0720">Serine protease</keyword>
<dbReference type="PANTHER" id="PTHR24271">
    <property type="entry name" value="KALLIKREIN-RELATED"/>
    <property type="match status" value="1"/>
</dbReference>
<dbReference type="Pfam" id="PF00089">
    <property type="entry name" value="Trypsin"/>
    <property type="match status" value="1"/>
</dbReference>
<dbReference type="SUPFAM" id="SSF50494">
    <property type="entry name" value="Trypsin-like serine proteases"/>
    <property type="match status" value="1"/>
</dbReference>
<dbReference type="PROSITE" id="PS50240">
    <property type="entry name" value="TRYPSIN_DOM"/>
    <property type="match status" value="1"/>
</dbReference>
<dbReference type="FunFam" id="2.40.10.10:FF:000146">
    <property type="entry name" value="Serine protease 53"/>
    <property type="match status" value="1"/>
</dbReference>
<dbReference type="InterPro" id="IPR018114">
    <property type="entry name" value="TRYPSIN_HIS"/>
</dbReference>
<evidence type="ECO:0000256" key="12">
    <source>
        <dbReference type="ARBA" id="ARBA00079711"/>
    </source>
</evidence>
<feature type="chain" id="PRO_5008346165" description="Granzyme M" evidence="14">
    <location>
        <begin position="19"/>
        <end position="265"/>
    </location>
</feature>
<evidence type="ECO:0000256" key="3">
    <source>
        <dbReference type="ARBA" id="ARBA00022670"/>
    </source>
</evidence>
<evidence type="ECO:0000313" key="16">
    <source>
        <dbReference type="EMBL" id="OBS74773.1"/>
    </source>
</evidence>
<dbReference type="InterPro" id="IPR009003">
    <property type="entry name" value="Peptidase_S1_PA"/>
</dbReference>
<comment type="function">
    <text evidence="9">Cleaves peptide substrates after methionine, leucine, and norleucine. Physiological substrates include EZR, alpha-tubulins and the apoptosis inhibitor BIRC5/Survivin. Promotes caspase activation and subsequent apoptosis of target cells.</text>
</comment>
<feature type="signal peptide" evidence="14">
    <location>
        <begin position="1"/>
        <end position="18"/>
    </location>
</feature>
<dbReference type="GO" id="GO:0006508">
    <property type="term" value="P:proteolysis"/>
    <property type="evidence" value="ECO:0007669"/>
    <property type="project" value="UniProtKB-KW"/>
</dbReference>
<dbReference type="AlphaFoldDB" id="A0A1A6H845"/>
<dbReference type="OrthoDB" id="5597713at2759"/>
<dbReference type="PRINTS" id="PR00722">
    <property type="entry name" value="CHYMOTRYPSIN"/>
</dbReference>
<dbReference type="InterPro" id="IPR033116">
    <property type="entry name" value="TRYPSIN_SER"/>
</dbReference>
<keyword evidence="8" id="KW-1015">Disulfide bond</keyword>
<reference evidence="16 17" key="1">
    <citation type="submission" date="2016-06" db="EMBL/GenBank/DDBJ databases">
        <title>The Draft Genome Sequence and Annotation of the Desert Woodrat Neotoma lepida.</title>
        <authorList>
            <person name="Campbell M."/>
            <person name="Oakeson K.F."/>
            <person name="Yandell M."/>
            <person name="Halpert J.R."/>
            <person name="Dearing D."/>
        </authorList>
    </citation>
    <scope>NUCLEOTIDE SEQUENCE [LARGE SCALE GENOMIC DNA]</scope>
    <source>
        <strain evidence="16">417</strain>
        <tissue evidence="16">Liver</tissue>
    </source>
</reference>
<evidence type="ECO:0000256" key="6">
    <source>
        <dbReference type="ARBA" id="ARBA00022825"/>
    </source>
</evidence>
<keyword evidence="17" id="KW-1185">Reference proteome</keyword>
<keyword evidence="5 13" id="KW-0378">Hydrolase</keyword>